<reference evidence="1 2" key="1">
    <citation type="submission" date="2024-07" db="EMBL/GenBank/DDBJ databases">
        <title>Section-level genome sequencing and comparative genomics of Aspergillus sections Usti and Cavernicolus.</title>
        <authorList>
            <consortium name="Lawrence Berkeley National Laboratory"/>
            <person name="Nybo J.L."/>
            <person name="Vesth T.C."/>
            <person name="Theobald S."/>
            <person name="Frisvad J.C."/>
            <person name="Larsen T.O."/>
            <person name="Kjaerboelling I."/>
            <person name="Rothschild-Mancinelli K."/>
            <person name="Lyhne E.K."/>
            <person name="Kogle M.E."/>
            <person name="Barry K."/>
            <person name="Clum A."/>
            <person name="Na H."/>
            <person name="Ledsgaard L."/>
            <person name="Lin J."/>
            <person name="Lipzen A."/>
            <person name="Kuo A."/>
            <person name="Riley R."/>
            <person name="Mondo S."/>
            <person name="Labutti K."/>
            <person name="Haridas S."/>
            <person name="Pangalinan J."/>
            <person name="Salamov A.A."/>
            <person name="Simmons B.A."/>
            <person name="Magnuson J.K."/>
            <person name="Chen J."/>
            <person name="Drula E."/>
            <person name="Henrissat B."/>
            <person name="Wiebenga A."/>
            <person name="Lubbers R.J."/>
            <person name="Gomes A.C."/>
            <person name="Makela M.R."/>
            <person name="Stajich J."/>
            <person name="Grigoriev I.V."/>
            <person name="Mortensen U.H."/>
            <person name="De Vries R.P."/>
            <person name="Baker S.E."/>
            <person name="Andersen M.R."/>
        </authorList>
    </citation>
    <scope>NUCLEOTIDE SEQUENCE [LARGE SCALE GENOMIC DNA]</scope>
    <source>
        <strain evidence="1 2">CBS 123904</strain>
    </source>
</reference>
<evidence type="ECO:0000313" key="1">
    <source>
        <dbReference type="EMBL" id="KAL2846873.1"/>
    </source>
</evidence>
<proteinExistence type="predicted"/>
<gene>
    <name evidence="1" type="ORF">BJY01DRAFT_172445</name>
</gene>
<protein>
    <submittedName>
        <fullName evidence="1">Uncharacterized protein</fullName>
    </submittedName>
</protein>
<organism evidence="1 2">
    <name type="scientific">Aspergillus pseudoustus</name>
    <dbReference type="NCBI Taxonomy" id="1810923"/>
    <lineage>
        <taxon>Eukaryota</taxon>
        <taxon>Fungi</taxon>
        <taxon>Dikarya</taxon>
        <taxon>Ascomycota</taxon>
        <taxon>Pezizomycotina</taxon>
        <taxon>Eurotiomycetes</taxon>
        <taxon>Eurotiomycetidae</taxon>
        <taxon>Eurotiales</taxon>
        <taxon>Aspergillaceae</taxon>
        <taxon>Aspergillus</taxon>
        <taxon>Aspergillus subgen. Nidulantes</taxon>
    </lineage>
</organism>
<dbReference type="EMBL" id="JBFXLU010000060">
    <property type="protein sequence ID" value="KAL2846873.1"/>
    <property type="molecule type" value="Genomic_DNA"/>
</dbReference>
<name>A0ABR4K3H3_9EURO</name>
<accession>A0ABR4K3H3</accession>
<evidence type="ECO:0000313" key="2">
    <source>
        <dbReference type="Proteomes" id="UP001610446"/>
    </source>
</evidence>
<comment type="caution">
    <text evidence="1">The sequence shown here is derived from an EMBL/GenBank/DDBJ whole genome shotgun (WGS) entry which is preliminary data.</text>
</comment>
<sequence length="98" mass="11419">MRKGSLRGVPRLKSTRTRVQSTSTLANIYFRRPFRYIYSNPLTLGEHFYHFYRSHLSLFCLEISTTKHQKVLSQHSLYYAPLVAILLILPCNIVSQSS</sequence>
<keyword evidence="2" id="KW-1185">Reference proteome</keyword>
<dbReference type="Proteomes" id="UP001610446">
    <property type="component" value="Unassembled WGS sequence"/>
</dbReference>